<reference evidence="2 3" key="1">
    <citation type="submission" date="2024-04" db="EMBL/GenBank/DDBJ databases">
        <title>Draft genome sequence of Pseudophaeobacter arcticus NBRC 116598.</title>
        <authorList>
            <person name="Miyakawa T."/>
            <person name="Kusuya Y."/>
            <person name="Miura T."/>
        </authorList>
    </citation>
    <scope>NUCLEOTIDE SEQUENCE [LARGE SCALE GENOMIC DNA]</scope>
    <source>
        <strain evidence="2 3">SU-CL00105</strain>
    </source>
</reference>
<gene>
    <name evidence="2" type="ORF">NBRC116598_00110</name>
</gene>
<sequence length="72" mass="8316">MKTDKNHQKKSLTDPQLRMKAPSGWGKETREVRIKDALDQGQTGQCPNTKKPHPRMRFFRLERDLSLSPGVL</sequence>
<evidence type="ECO:0000313" key="2">
    <source>
        <dbReference type="EMBL" id="GAA6194567.1"/>
    </source>
</evidence>
<keyword evidence="3" id="KW-1185">Reference proteome</keyword>
<comment type="caution">
    <text evidence="2">The sequence shown here is derived from an EMBL/GenBank/DDBJ whole genome shotgun (WGS) entry which is preliminary data.</text>
</comment>
<feature type="compositionally biased region" description="Basic and acidic residues" evidence="1">
    <location>
        <begin position="27"/>
        <end position="38"/>
    </location>
</feature>
<feature type="region of interest" description="Disordered" evidence="1">
    <location>
        <begin position="1"/>
        <end position="72"/>
    </location>
</feature>
<protein>
    <submittedName>
        <fullName evidence="2">Uncharacterized protein</fullName>
    </submittedName>
</protein>
<dbReference type="Proteomes" id="UP001441944">
    <property type="component" value="Unassembled WGS sequence"/>
</dbReference>
<proteinExistence type="predicted"/>
<dbReference type="EMBL" id="BAABWU010000001">
    <property type="protein sequence ID" value="GAA6194567.1"/>
    <property type="molecule type" value="Genomic_DNA"/>
</dbReference>
<organism evidence="2 3">
    <name type="scientific">Pseudophaeobacter arcticus</name>
    <dbReference type="NCBI Taxonomy" id="385492"/>
    <lineage>
        <taxon>Bacteria</taxon>
        <taxon>Pseudomonadati</taxon>
        <taxon>Pseudomonadota</taxon>
        <taxon>Alphaproteobacteria</taxon>
        <taxon>Rhodobacterales</taxon>
        <taxon>Paracoccaceae</taxon>
        <taxon>Pseudophaeobacter</taxon>
    </lineage>
</organism>
<evidence type="ECO:0000256" key="1">
    <source>
        <dbReference type="SAM" id="MobiDB-lite"/>
    </source>
</evidence>
<accession>A0ABQ0AFB8</accession>
<evidence type="ECO:0000313" key="3">
    <source>
        <dbReference type="Proteomes" id="UP001441944"/>
    </source>
</evidence>
<name>A0ABQ0AFB8_9RHOB</name>